<dbReference type="PROSITE" id="PS51186">
    <property type="entry name" value="GNAT"/>
    <property type="match status" value="1"/>
</dbReference>
<keyword evidence="2" id="KW-0012">Acyltransferase</keyword>
<name>A0A8J7DHH6_DESMC</name>
<dbReference type="InterPro" id="IPR000182">
    <property type="entry name" value="GNAT_dom"/>
</dbReference>
<dbReference type="InterPro" id="IPR016181">
    <property type="entry name" value="Acyl_CoA_acyltransferase"/>
</dbReference>
<dbReference type="RefSeq" id="WP_193925649.1">
    <property type="nucleotide sequence ID" value="NZ_JADEXS020000001.1"/>
</dbReference>
<sequence length="167" mass="18814">MVKIRKAQEADAPVLAAAEANIAQTPGYMVSRPNEITPYAFARKIADLSQHPRGLYIVTSLDDKIVGHAMLDPMRLSALSHVVKLNIFVYPGFQRQRIGQTMMEYLLTWAKQAPGVEKIELLVRATNKPAIALYQKFGFFEEGRFKKRLKLPDGSYIDDISMALFVD</sequence>
<evidence type="ECO:0000256" key="2">
    <source>
        <dbReference type="ARBA" id="ARBA00023315"/>
    </source>
</evidence>
<keyword evidence="5" id="KW-1185">Reference proteome</keyword>
<protein>
    <submittedName>
        <fullName evidence="4">GNAT family N-acetyltransferase</fullName>
    </submittedName>
</protein>
<keyword evidence="1" id="KW-0808">Transferase</keyword>
<proteinExistence type="predicted"/>
<evidence type="ECO:0000256" key="1">
    <source>
        <dbReference type="ARBA" id="ARBA00022679"/>
    </source>
</evidence>
<gene>
    <name evidence="4" type="ORF">IQ276_36940</name>
</gene>
<dbReference type="PANTHER" id="PTHR43877">
    <property type="entry name" value="AMINOALKYLPHOSPHONATE N-ACETYLTRANSFERASE-RELATED-RELATED"/>
    <property type="match status" value="1"/>
</dbReference>
<comment type="caution">
    <text evidence="4">The sequence shown here is derived from an EMBL/GenBank/DDBJ whole genome shotgun (WGS) entry which is preliminary data.</text>
</comment>
<dbReference type="SUPFAM" id="SSF55729">
    <property type="entry name" value="Acyl-CoA N-acyltransferases (Nat)"/>
    <property type="match status" value="1"/>
</dbReference>
<dbReference type="AlphaFoldDB" id="A0A8J7DHH6"/>
<dbReference type="CDD" id="cd04301">
    <property type="entry name" value="NAT_SF"/>
    <property type="match status" value="1"/>
</dbReference>
<evidence type="ECO:0000313" key="5">
    <source>
        <dbReference type="Proteomes" id="UP000622533"/>
    </source>
</evidence>
<dbReference type="Gene3D" id="3.40.630.30">
    <property type="match status" value="1"/>
</dbReference>
<dbReference type="GO" id="GO:0016747">
    <property type="term" value="F:acyltransferase activity, transferring groups other than amino-acyl groups"/>
    <property type="evidence" value="ECO:0007669"/>
    <property type="project" value="InterPro"/>
</dbReference>
<reference evidence="4" key="1">
    <citation type="submission" date="2020-10" db="EMBL/GenBank/DDBJ databases">
        <authorList>
            <person name="Castelo-Branco R."/>
            <person name="Eusebio N."/>
            <person name="Adriana R."/>
            <person name="Vieira A."/>
            <person name="Brugerolle De Fraissinette N."/>
            <person name="Rezende De Castro R."/>
            <person name="Schneider M.P."/>
            <person name="Vasconcelos V."/>
            <person name="Leao P.N."/>
        </authorList>
    </citation>
    <scope>NUCLEOTIDE SEQUENCE</scope>
    <source>
        <strain evidence="4">LEGE 12446</strain>
    </source>
</reference>
<evidence type="ECO:0000259" key="3">
    <source>
        <dbReference type="PROSITE" id="PS51186"/>
    </source>
</evidence>
<feature type="domain" description="N-acetyltransferase" evidence="3">
    <location>
        <begin position="2"/>
        <end position="167"/>
    </location>
</feature>
<accession>A0A8J7DHH6</accession>
<dbReference type="Proteomes" id="UP000622533">
    <property type="component" value="Unassembled WGS sequence"/>
</dbReference>
<dbReference type="InterPro" id="IPR050832">
    <property type="entry name" value="Bact_Acetyltransf"/>
</dbReference>
<organism evidence="4 5">
    <name type="scientific">Desmonostoc muscorum LEGE 12446</name>
    <dbReference type="NCBI Taxonomy" id="1828758"/>
    <lineage>
        <taxon>Bacteria</taxon>
        <taxon>Bacillati</taxon>
        <taxon>Cyanobacteriota</taxon>
        <taxon>Cyanophyceae</taxon>
        <taxon>Nostocales</taxon>
        <taxon>Nostocaceae</taxon>
        <taxon>Desmonostoc</taxon>
    </lineage>
</organism>
<dbReference type="EMBL" id="JADEXS010001075">
    <property type="protein sequence ID" value="MBE9027810.1"/>
    <property type="molecule type" value="Genomic_DNA"/>
</dbReference>
<evidence type="ECO:0000313" key="4">
    <source>
        <dbReference type="EMBL" id="MBE9027810.1"/>
    </source>
</evidence>
<dbReference type="Pfam" id="PF00583">
    <property type="entry name" value="Acetyltransf_1"/>
    <property type="match status" value="1"/>
</dbReference>